<comment type="caution">
    <text evidence="11">The sequence shown here is derived from an EMBL/GenBank/DDBJ whole genome shotgun (WGS) entry which is preliminary data.</text>
</comment>
<organism evidence="11 12">
    <name type="scientific">Tissierella creatinophila DSM 6911</name>
    <dbReference type="NCBI Taxonomy" id="1123403"/>
    <lineage>
        <taxon>Bacteria</taxon>
        <taxon>Bacillati</taxon>
        <taxon>Bacillota</taxon>
        <taxon>Tissierellia</taxon>
        <taxon>Tissierellales</taxon>
        <taxon>Tissierellaceae</taxon>
        <taxon>Tissierella</taxon>
    </lineage>
</organism>
<reference evidence="11 12" key="1">
    <citation type="submission" date="2016-02" db="EMBL/GenBank/DDBJ databases">
        <title>Genome sequence of Tissierella creatinophila DSM 6911.</title>
        <authorList>
            <person name="Poehlein A."/>
            <person name="Daniel R."/>
        </authorList>
    </citation>
    <scope>NUCLEOTIDE SEQUENCE [LARGE SCALE GENOMIC DNA]</scope>
    <source>
        <strain evidence="11 12">DSM 6911</strain>
    </source>
</reference>
<evidence type="ECO:0000256" key="1">
    <source>
        <dbReference type="ARBA" id="ARBA00004651"/>
    </source>
</evidence>
<accession>A0A1U7M7W4</accession>
<keyword evidence="3" id="KW-1003">Cell membrane</keyword>
<dbReference type="Pfam" id="PF21082">
    <property type="entry name" value="MS_channel_3rd"/>
    <property type="match status" value="1"/>
</dbReference>
<sequence length="291" mass="32522">MENIKTYLKSMVQKNAAELNVIEKLIKVVIIFVVIYILTKIINKIINKTIKSKKNYNLLINNKRATTLINTLKKTINYFLVFVGVVMALDLFNIDTKSIIATAGIGGLAIGFGAQSLVKDLITGFFILLEDQYSVGELIQTEGYEGIVEDLGVRVTKLRAFSGELHIIPNGNIKIVTNKTRGAMRALVTMSISYEADVNKAIKVLEDVCEKIKNDNDTIIEGPTVLGIVNLGHYNVDINIVAKTNPMDQWAIEREIRKRSKEALEEAGIEIPYPKNVILREKDDNNSNKNI</sequence>
<protein>
    <submittedName>
        <fullName evidence="11">Putative MscS family protein YkuT</fullName>
    </submittedName>
</protein>
<evidence type="ECO:0000259" key="8">
    <source>
        <dbReference type="Pfam" id="PF00924"/>
    </source>
</evidence>
<dbReference type="GO" id="GO:0005886">
    <property type="term" value="C:plasma membrane"/>
    <property type="evidence" value="ECO:0007669"/>
    <property type="project" value="UniProtKB-SubCell"/>
</dbReference>
<dbReference type="EMBL" id="LTDM01000007">
    <property type="protein sequence ID" value="OLS03413.1"/>
    <property type="molecule type" value="Genomic_DNA"/>
</dbReference>
<dbReference type="OrthoDB" id="9809206at2"/>
<evidence type="ECO:0000259" key="9">
    <source>
        <dbReference type="Pfam" id="PF21082"/>
    </source>
</evidence>
<feature type="transmembrane region" description="Helical" evidence="7">
    <location>
        <begin position="25"/>
        <end position="43"/>
    </location>
</feature>
<dbReference type="SUPFAM" id="SSF82861">
    <property type="entry name" value="Mechanosensitive channel protein MscS (YggB), transmembrane region"/>
    <property type="match status" value="1"/>
</dbReference>
<dbReference type="Gene3D" id="3.30.70.100">
    <property type="match status" value="1"/>
</dbReference>
<feature type="transmembrane region" description="Helical" evidence="7">
    <location>
        <begin position="98"/>
        <end position="118"/>
    </location>
</feature>
<evidence type="ECO:0000313" key="12">
    <source>
        <dbReference type="Proteomes" id="UP000186112"/>
    </source>
</evidence>
<proteinExistence type="inferred from homology"/>
<dbReference type="InterPro" id="IPR010920">
    <property type="entry name" value="LSM_dom_sf"/>
</dbReference>
<evidence type="ECO:0000259" key="10">
    <source>
        <dbReference type="Pfam" id="PF21088"/>
    </source>
</evidence>
<dbReference type="Pfam" id="PF00924">
    <property type="entry name" value="MS_channel_2nd"/>
    <property type="match status" value="1"/>
</dbReference>
<dbReference type="InterPro" id="IPR045276">
    <property type="entry name" value="YbiO_bact"/>
</dbReference>
<comment type="subcellular location">
    <subcellularLocation>
        <location evidence="1">Cell membrane</location>
        <topology evidence="1">Multi-pass membrane protein</topology>
    </subcellularLocation>
</comment>
<feature type="domain" description="Mechanosensitive ion channel MscS C-terminal" evidence="9">
    <location>
        <begin position="188"/>
        <end position="271"/>
    </location>
</feature>
<comment type="similarity">
    <text evidence="2">Belongs to the MscS (TC 1.A.23) family.</text>
</comment>
<feature type="domain" description="Mechanosensitive ion channel transmembrane helices 2/3" evidence="10">
    <location>
        <begin position="75"/>
        <end position="115"/>
    </location>
</feature>
<evidence type="ECO:0000256" key="7">
    <source>
        <dbReference type="SAM" id="Phobius"/>
    </source>
</evidence>
<dbReference type="SUPFAM" id="SSF82689">
    <property type="entry name" value="Mechanosensitive channel protein MscS (YggB), C-terminal domain"/>
    <property type="match status" value="1"/>
</dbReference>
<dbReference type="Gene3D" id="1.10.287.1260">
    <property type="match status" value="1"/>
</dbReference>
<dbReference type="PANTHER" id="PTHR30460">
    <property type="entry name" value="MODERATE CONDUCTANCE MECHANOSENSITIVE CHANNEL YBIO"/>
    <property type="match status" value="1"/>
</dbReference>
<keyword evidence="5 7" id="KW-1133">Transmembrane helix</keyword>
<evidence type="ECO:0000256" key="4">
    <source>
        <dbReference type="ARBA" id="ARBA00022692"/>
    </source>
</evidence>
<evidence type="ECO:0000313" key="11">
    <source>
        <dbReference type="EMBL" id="OLS03413.1"/>
    </source>
</evidence>
<dbReference type="Pfam" id="PF21088">
    <property type="entry name" value="MS_channel_1st"/>
    <property type="match status" value="1"/>
</dbReference>
<dbReference type="GO" id="GO:0008381">
    <property type="term" value="F:mechanosensitive monoatomic ion channel activity"/>
    <property type="evidence" value="ECO:0007669"/>
    <property type="project" value="InterPro"/>
</dbReference>
<dbReference type="Gene3D" id="2.30.30.60">
    <property type="match status" value="1"/>
</dbReference>
<keyword evidence="6 7" id="KW-0472">Membrane</keyword>
<gene>
    <name evidence="11" type="primary">ykuT</name>
    <name evidence="11" type="ORF">TICRE_05250</name>
</gene>
<evidence type="ECO:0000256" key="6">
    <source>
        <dbReference type="ARBA" id="ARBA00023136"/>
    </source>
</evidence>
<keyword evidence="12" id="KW-1185">Reference proteome</keyword>
<feature type="domain" description="Mechanosensitive ion channel MscS" evidence="8">
    <location>
        <begin position="117"/>
        <end position="179"/>
    </location>
</feature>
<keyword evidence="4 7" id="KW-0812">Transmembrane</keyword>
<dbReference type="PANTHER" id="PTHR30460:SF0">
    <property type="entry name" value="MODERATE CONDUCTANCE MECHANOSENSITIVE CHANNEL YBIO"/>
    <property type="match status" value="1"/>
</dbReference>
<dbReference type="SUPFAM" id="SSF50182">
    <property type="entry name" value="Sm-like ribonucleoproteins"/>
    <property type="match status" value="1"/>
</dbReference>
<dbReference type="AlphaFoldDB" id="A0A1U7M7W4"/>
<evidence type="ECO:0000256" key="3">
    <source>
        <dbReference type="ARBA" id="ARBA00022475"/>
    </source>
</evidence>
<dbReference type="InterPro" id="IPR011014">
    <property type="entry name" value="MscS_channel_TM-2"/>
</dbReference>
<dbReference type="InterPro" id="IPR049278">
    <property type="entry name" value="MS_channel_C"/>
</dbReference>
<evidence type="ECO:0000256" key="2">
    <source>
        <dbReference type="ARBA" id="ARBA00008017"/>
    </source>
</evidence>
<dbReference type="Proteomes" id="UP000186112">
    <property type="component" value="Unassembled WGS sequence"/>
</dbReference>
<name>A0A1U7M7W4_TISCR</name>
<evidence type="ECO:0000256" key="5">
    <source>
        <dbReference type="ARBA" id="ARBA00022989"/>
    </source>
</evidence>
<dbReference type="InterPro" id="IPR049142">
    <property type="entry name" value="MS_channel_1st"/>
</dbReference>
<dbReference type="RefSeq" id="WP_075724841.1">
    <property type="nucleotide sequence ID" value="NZ_LTDM01000007.1"/>
</dbReference>
<dbReference type="InterPro" id="IPR023408">
    <property type="entry name" value="MscS_beta-dom_sf"/>
</dbReference>
<dbReference type="InterPro" id="IPR006685">
    <property type="entry name" value="MscS_channel_2nd"/>
</dbReference>
<feature type="transmembrane region" description="Helical" evidence="7">
    <location>
        <begin position="75"/>
        <end position="92"/>
    </location>
</feature>
<dbReference type="InterPro" id="IPR011066">
    <property type="entry name" value="MscS_channel_C_sf"/>
</dbReference>